<keyword evidence="3" id="KW-0597">Phosphoprotein</keyword>
<evidence type="ECO:0000256" key="3">
    <source>
        <dbReference type="ARBA" id="ARBA00022553"/>
    </source>
</evidence>
<evidence type="ECO:0000256" key="2">
    <source>
        <dbReference type="ARBA" id="ARBA00022475"/>
    </source>
</evidence>
<evidence type="ECO:0000256" key="6">
    <source>
        <dbReference type="SAM" id="Phobius"/>
    </source>
</evidence>
<dbReference type="InterPro" id="IPR050640">
    <property type="entry name" value="Bact_2-comp_sensor_kinase"/>
</dbReference>
<keyword evidence="2" id="KW-1003">Cell membrane</keyword>
<gene>
    <name evidence="8" type="ORF">J15TS10_12940</name>
</gene>
<dbReference type="Pfam" id="PF06580">
    <property type="entry name" value="His_kinase"/>
    <property type="match status" value="1"/>
</dbReference>
<evidence type="ECO:0000256" key="5">
    <source>
        <dbReference type="ARBA" id="ARBA00023136"/>
    </source>
</evidence>
<dbReference type="GO" id="GO:0016301">
    <property type="term" value="F:kinase activity"/>
    <property type="evidence" value="ECO:0007669"/>
    <property type="project" value="UniProtKB-KW"/>
</dbReference>
<dbReference type="Pfam" id="PF00672">
    <property type="entry name" value="HAMP"/>
    <property type="match status" value="1"/>
</dbReference>
<proteinExistence type="predicted"/>
<dbReference type="EMBL" id="BOSM01000002">
    <property type="protein sequence ID" value="GIP57480.1"/>
    <property type="molecule type" value="Genomic_DNA"/>
</dbReference>
<reference evidence="8 9" key="1">
    <citation type="submission" date="2021-03" db="EMBL/GenBank/DDBJ databases">
        <title>Antimicrobial resistance genes in bacteria isolated from Japanese honey, and their potential for conferring macrolide and lincosamide resistance in the American foulbrood pathogen Paenibacillus larvae.</title>
        <authorList>
            <person name="Okamoto M."/>
            <person name="Kumagai M."/>
            <person name="Kanamori H."/>
            <person name="Takamatsu D."/>
        </authorList>
    </citation>
    <scope>NUCLEOTIDE SEQUENCE [LARGE SCALE GENOMIC DNA]</scope>
    <source>
        <strain evidence="8 9">J15TS10</strain>
    </source>
</reference>
<evidence type="ECO:0000256" key="1">
    <source>
        <dbReference type="ARBA" id="ARBA00004651"/>
    </source>
</evidence>
<comment type="subcellular location">
    <subcellularLocation>
        <location evidence="1">Cell membrane</location>
        <topology evidence="1">Multi-pass membrane protein</topology>
    </subcellularLocation>
</comment>
<dbReference type="Gene3D" id="6.10.340.10">
    <property type="match status" value="1"/>
</dbReference>
<dbReference type="Gene3D" id="3.30.565.10">
    <property type="entry name" value="Histidine kinase-like ATPase, C-terminal domain"/>
    <property type="match status" value="1"/>
</dbReference>
<dbReference type="InterPro" id="IPR010559">
    <property type="entry name" value="Sig_transdc_His_kin_internal"/>
</dbReference>
<dbReference type="PANTHER" id="PTHR34220">
    <property type="entry name" value="SENSOR HISTIDINE KINASE YPDA"/>
    <property type="match status" value="1"/>
</dbReference>
<dbReference type="SUPFAM" id="SSF55874">
    <property type="entry name" value="ATPase domain of HSP90 chaperone/DNA topoisomerase II/histidine kinase"/>
    <property type="match status" value="1"/>
</dbReference>
<keyword evidence="4" id="KW-0808">Transferase</keyword>
<keyword evidence="8" id="KW-0418">Kinase</keyword>
<sequence length="598" mass="68108">MRPVTMRKKLMLFFICLVMIPILTIYSVAINIFYESTKKDLQALFSNHIHGIGKSADQFFTDALDLTTYPLMETNLKAFLSKPKDDENYFALTSNANSILLSMPYGFSNGIRGISLLSRDQASINVGISLKISKEDLEAARAGASRPYWDYRDVSSLQDTPKETYSHITLTRLLRNPSNLSEELGFIKIAMSRKQLIDTLMSDRINHEVSYFIIDENNKLLVDTSSGQSYANLKGDISYPHLLQLASSSANTQINGQYFISAHKIERTPFVLYSIVKPNILTIIKETLLKGLSLTVVLVLLFTLLLSFTFSQIITAPLVKLGKRMKSISNEDFSVRIDVKRNDEIAVLANNFNRMAQRLDFLYKEVYMGNLKLQQAQLSALQTQINPHFLYNTLDTIYWMSEMGDTKNVSSMVSNMSKMMRMTLSPNNSDMVTLSEELEHLSCYIHIQRIRYGDQFVFDIDCPEHLKSYYVLRLLLQPLVENALLHGLKNSTHGIVKVRIYENENTLVYEVMNNGTPVDVTEINRLLEVEGSGMRGFALRNIKERIALKNGKGFHLGCFLRDGFSVFQITQKLRVEEADAREITLADYNSEQTKGLKR</sequence>
<name>A0ABQ4MN99_9BACL</name>
<evidence type="ECO:0000256" key="4">
    <source>
        <dbReference type="ARBA" id="ARBA00022679"/>
    </source>
</evidence>
<keyword evidence="9" id="KW-1185">Reference proteome</keyword>
<dbReference type="InterPro" id="IPR003660">
    <property type="entry name" value="HAMP_dom"/>
</dbReference>
<dbReference type="SMART" id="SM00304">
    <property type="entry name" value="HAMP"/>
    <property type="match status" value="1"/>
</dbReference>
<feature type="transmembrane region" description="Helical" evidence="6">
    <location>
        <begin position="12"/>
        <end position="34"/>
    </location>
</feature>
<evidence type="ECO:0000259" key="7">
    <source>
        <dbReference type="PROSITE" id="PS50885"/>
    </source>
</evidence>
<accession>A0ABQ4MN99</accession>
<keyword evidence="6" id="KW-1133">Transmembrane helix</keyword>
<comment type="caution">
    <text evidence="8">The sequence shown here is derived from an EMBL/GenBank/DDBJ whole genome shotgun (WGS) entry which is preliminary data.</text>
</comment>
<dbReference type="InterPro" id="IPR036890">
    <property type="entry name" value="HATPase_C_sf"/>
</dbReference>
<dbReference type="SUPFAM" id="SSF158472">
    <property type="entry name" value="HAMP domain-like"/>
    <property type="match status" value="1"/>
</dbReference>
<dbReference type="PANTHER" id="PTHR34220:SF7">
    <property type="entry name" value="SENSOR HISTIDINE KINASE YPDA"/>
    <property type="match status" value="1"/>
</dbReference>
<feature type="transmembrane region" description="Helical" evidence="6">
    <location>
        <begin position="292"/>
        <end position="319"/>
    </location>
</feature>
<dbReference type="CDD" id="cd06225">
    <property type="entry name" value="HAMP"/>
    <property type="match status" value="1"/>
</dbReference>
<feature type="domain" description="HAMP" evidence="7">
    <location>
        <begin position="312"/>
        <end position="364"/>
    </location>
</feature>
<keyword evidence="5 6" id="KW-0472">Membrane</keyword>
<evidence type="ECO:0000313" key="8">
    <source>
        <dbReference type="EMBL" id="GIP57480.1"/>
    </source>
</evidence>
<evidence type="ECO:0000313" key="9">
    <source>
        <dbReference type="Proteomes" id="UP000681290"/>
    </source>
</evidence>
<organism evidence="8 9">
    <name type="scientific">Paenibacillus woosongensis</name>
    <dbReference type="NCBI Taxonomy" id="307580"/>
    <lineage>
        <taxon>Bacteria</taxon>
        <taxon>Bacillati</taxon>
        <taxon>Bacillota</taxon>
        <taxon>Bacilli</taxon>
        <taxon>Bacillales</taxon>
        <taxon>Paenibacillaceae</taxon>
        <taxon>Paenibacillus</taxon>
    </lineage>
</organism>
<dbReference type="Proteomes" id="UP000681290">
    <property type="component" value="Unassembled WGS sequence"/>
</dbReference>
<keyword evidence="6" id="KW-0812">Transmembrane</keyword>
<protein>
    <submittedName>
        <fullName evidence="8">Histidine kinase</fullName>
    </submittedName>
</protein>
<dbReference type="PROSITE" id="PS50885">
    <property type="entry name" value="HAMP"/>
    <property type="match status" value="1"/>
</dbReference>